<evidence type="ECO:0000313" key="2">
    <source>
        <dbReference type="Proteomes" id="UP000824258"/>
    </source>
</evidence>
<dbReference type="AlphaFoldDB" id="A0A9D1D6V1"/>
<protein>
    <submittedName>
        <fullName evidence="1">Uncharacterized protein</fullName>
    </submittedName>
</protein>
<evidence type="ECO:0000313" key="1">
    <source>
        <dbReference type="EMBL" id="HIR09387.1"/>
    </source>
</evidence>
<reference evidence="1" key="2">
    <citation type="journal article" date="2021" name="PeerJ">
        <title>Extensive microbial diversity within the chicken gut microbiome revealed by metagenomics and culture.</title>
        <authorList>
            <person name="Gilroy R."/>
            <person name="Ravi A."/>
            <person name="Getino M."/>
            <person name="Pursley I."/>
            <person name="Horton D.L."/>
            <person name="Alikhan N.F."/>
            <person name="Baker D."/>
            <person name="Gharbi K."/>
            <person name="Hall N."/>
            <person name="Watson M."/>
            <person name="Adriaenssens E.M."/>
            <person name="Foster-Nyarko E."/>
            <person name="Jarju S."/>
            <person name="Secka A."/>
            <person name="Antonio M."/>
            <person name="Oren A."/>
            <person name="Chaudhuri R.R."/>
            <person name="La Ragione R."/>
            <person name="Hildebrand F."/>
            <person name="Pallen M.J."/>
        </authorList>
    </citation>
    <scope>NUCLEOTIDE SEQUENCE</scope>
    <source>
        <strain evidence="1">ChiHjej9B8-7071</strain>
    </source>
</reference>
<dbReference type="Proteomes" id="UP000824258">
    <property type="component" value="Unassembled WGS sequence"/>
</dbReference>
<organism evidence="1 2">
    <name type="scientific">Candidatus Avoscillospira stercoripullorum</name>
    <dbReference type="NCBI Taxonomy" id="2840709"/>
    <lineage>
        <taxon>Bacteria</taxon>
        <taxon>Bacillati</taxon>
        <taxon>Bacillota</taxon>
        <taxon>Clostridia</taxon>
        <taxon>Eubacteriales</taxon>
        <taxon>Oscillospiraceae</taxon>
        <taxon>Oscillospiraceae incertae sedis</taxon>
        <taxon>Candidatus Avoscillospira</taxon>
    </lineage>
</organism>
<proteinExistence type="predicted"/>
<name>A0A9D1D6V1_9FIRM</name>
<reference evidence="1" key="1">
    <citation type="submission" date="2020-10" db="EMBL/GenBank/DDBJ databases">
        <authorList>
            <person name="Gilroy R."/>
        </authorList>
    </citation>
    <scope>NUCLEOTIDE SEQUENCE</scope>
    <source>
        <strain evidence="1">ChiHjej9B8-7071</strain>
    </source>
</reference>
<dbReference type="EMBL" id="DVGD01000091">
    <property type="protein sequence ID" value="HIR09387.1"/>
    <property type="molecule type" value="Genomic_DNA"/>
</dbReference>
<sequence length="112" mass="12695">MTLDELTALVARRLEGKPRALLLGAPPPADQFDYVNDPPYEAVVLGLLPPGLLLQMPTEPVCRALLSGMPVYLWANQPYRRWLHGKLLQRELREAQARLIRLGAREWRGETV</sequence>
<comment type="caution">
    <text evidence="1">The sequence shown here is derived from an EMBL/GenBank/DDBJ whole genome shotgun (WGS) entry which is preliminary data.</text>
</comment>
<gene>
    <name evidence="1" type="ORF">IAA70_03170</name>
</gene>
<accession>A0A9D1D6V1</accession>